<dbReference type="GO" id="GO:0001965">
    <property type="term" value="F:G-protein alpha-subunit binding"/>
    <property type="evidence" value="ECO:0007669"/>
    <property type="project" value="TreeGrafter"/>
</dbReference>
<dbReference type="GO" id="GO:0010855">
    <property type="term" value="F:adenylate cyclase inhibitor activity"/>
    <property type="evidence" value="ECO:0007669"/>
    <property type="project" value="TreeGrafter"/>
</dbReference>
<dbReference type="GO" id="GO:0007605">
    <property type="term" value="P:sensory perception of sound"/>
    <property type="evidence" value="ECO:0007669"/>
    <property type="project" value="TreeGrafter"/>
</dbReference>
<dbReference type="GO" id="GO:0032420">
    <property type="term" value="C:stereocilium"/>
    <property type="evidence" value="ECO:0007669"/>
    <property type="project" value="TreeGrafter"/>
</dbReference>
<organism evidence="1 2">
    <name type="scientific">Liparis tanakae</name>
    <name type="common">Tanaka's snailfish</name>
    <dbReference type="NCBI Taxonomy" id="230148"/>
    <lineage>
        <taxon>Eukaryota</taxon>
        <taxon>Metazoa</taxon>
        <taxon>Chordata</taxon>
        <taxon>Craniata</taxon>
        <taxon>Vertebrata</taxon>
        <taxon>Euteleostomi</taxon>
        <taxon>Actinopterygii</taxon>
        <taxon>Neopterygii</taxon>
        <taxon>Teleostei</taxon>
        <taxon>Neoteleostei</taxon>
        <taxon>Acanthomorphata</taxon>
        <taxon>Eupercaria</taxon>
        <taxon>Perciformes</taxon>
        <taxon>Cottioidei</taxon>
        <taxon>Cottales</taxon>
        <taxon>Liparidae</taxon>
        <taxon>Liparis</taxon>
    </lineage>
</organism>
<evidence type="ECO:0000313" key="2">
    <source>
        <dbReference type="Proteomes" id="UP000314294"/>
    </source>
</evidence>
<keyword evidence="1" id="KW-0675">Receptor</keyword>
<dbReference type="GO" id="GO:0071277">
    <property type="term" value="P:cellular response to calcium ion"/>
    <property type="evidence" value="ECO:0007669"/>
    <property type="project" value="TreeGrafter"/>
</dbReference>
<dbReference type="GO" id="GO:0004930">
    <property type="term" value="F:G protein-coupled receptor activity"/>
    <property type="evidence" value="ECO:0007669"/>
    <property type="project" value="InterPro"/>
</dbReference>
<proteinExistence type="predicted"/>
<keyword evidence="2" id="KW-1185">Reference proteome</keyword>
<evidence type="ECO:0000313" key="1">
    <source>
        <dbReference type="EMBL" id="TNN50270.1"/>
    </source>
</evidence>
<name>A0A4Z2GAR0_9TELE</name>
<gene>
    <name evidence="1" type="primary">gpr98_3</name>
    <name evidence="1" type="ORF">EYF80_039555</name>
</gene>
<dbReference type="AlphaFoldDB" id="A0A4Z2GAR0"/>
<sequence>MSKDVIKFTFNSEIVSRSEFAEVFEVLLVGATDGAVLGSQQVARVTIAKSDSLSGVVRFLNQSLVTLVNPDSTLKLSLVLERAGGLVGDATVRGAAVNFQKSFLRGHRLIQTGFTLRQVAWILLGPNSKEVLPPLNKDIREPVNGSFFFSDGEEGTRVIELQILPHGEVEVEEAFVVELSILSGALDVDPRAGSVTLKIEKFGDPNGIVQFTEDALRERVYNEATDGPFNISLSVTRREGVVGNITVRFHSDAFYSLVKLIPLRVRAVMENLETSWNFKTVISRPGKLMEKT</sequence>
<accession>A0A4Z2GAR0</accession>
<dbReference type="PANTHER" id="PTHR46682">
    <property type="entry name" value="ADHESION G-PROTEIN COUPLED RECEPTOR V1"/>
    <property type="match status" value="1"/>
</dbReference>
<comment type="caution">
    <text evidence="1">The sequence shown here is derived from an EMBL/GenBank/DDBJ whole genome shotgun (WGS) entry which is preliminary data.</text>
</comment>
<reference evidence="1 2" key="1">
    <citation type="submission" date="2019-03" db="EMBL/GenBank/DDBJ databases">
        <title>First draft genome of Liparis tanakae, snailfish: a comprehensive survey of snailfish specific genes.</title>
        <authorList>
            <person name="Kim W."/>
            <person name="Song I."/>
            <person name="Jeong J.-H."/>
            <person name="Kim D."/>
            <person name="Kim S."/>
            <person name="Ryu S."/>
            <person name="Song J.Y."/>
            <person name="Lee S.K."/>
        </authorList>
    </citation>
    <scope>NUCLEOTIDE SEQUENCE [LARGE SCALE GENOMIC DNA]</scope>
    <source>
        <tissue evidence="1">Muscle</tissue>
    </source>
</reference>
<dbReference type="PANTHER" id="PTHR46682:SF1">
    <property type="entry name" value="ADHESION G-PROTEIN COUPLED RECEPTOR V1"/>
    <property type="match status" value="1"/>
</dbReference>
<dbReference type="GO" id="GO:0005737">
    <property type="term" value="C:cytoplasm"/>
    <property type="evidence" value="ECO:0007669"/>
    <property type="project" value="TreeGrafter"/>
</dbReference>
<dbReference type="Proteomes" id="UP000314294">
    <property type="component" value="Unassembled WGS sequence"/>
</dbReference>
<dbReference type="SUPFAM" id="SSF141072">
    <property type="entry name" value="CalX-like"/>
    <property type="match status" value="2"/>
</dbReference>
<protein>
    <submittedName>
        <fullName evidence="1">G-protein coupled receptor 98</fullName>
    </submittedName>
</protein>
<dbReference type="InterPro" id="IPR038081">
    <property type="entry name" value="CalX-like_sf"/>
</dbReference>
<dbReference type="OrthoDB" id="6264899at2759"/>
<dbReference type="InterPro" id="IPR026919">
    <property type="entry name" value="ADGRV1"/>
</dbReference>
<dbReference type="EMBL" id="SRLO01000625">
    <property type="protein sequence ID" value="TNN50270.1"/>
    <property type="molecule type" value="Genomic_DNA"/>
</dbReference>
<dbReference type="GO" id="GO:0007601">
    <property type="term" value="P:visual perception"/>
    <property type="evidence" value="ECO:0007669"/>
    <property type="project" value="TreeGrafter"/>
</dbReference>
<dbReference type="GO" id="GO:0016020">
    <property type="term" value="C:membrane"/>
    <property type="evidence" value="ECO:0007669"/>
    <property type="project" value="InterPro"/>
</dbReference>